<proteinExistence type="predicted"/>
<dbReference type="OrthoDB" id="4465753at2"/>
<comment type="caution">
    <text evidence="1">The sequence shown here is derived from an EMBL/GenBank/DDBJ whole genome shotgun (WGS) entry which is preliminary data.</text>
</comment>
<dbReference type="HOGENOM" id="CLU_1560896_0_0_11"/>
<accession>E9T0A0</accession>
<evidence type="ECO:0000313" key="1">
    <source>
        <dbReference type="EMBL" id="EGD24683.1"/>
    </source>
</evidence>
<name>E9T0A0_RHOHA</name>
<evidence type="ECO:0000313" key="2">
    <source>
        <dbReference type="Proteomes" id="UP000004245"/>
    </source>
</evidence>
<dbReference type="EMBL" id="ADNW02000008">
    <property type="protein sequence ID" value="EGD24683.1"/>
    <property type="molecule type" value="Genomic_DNA"/>
</dbReference>
<keyword evidence="2" id="KW-1185">Reference proteome</keyword>
<organism evidence="1 2">
    <name type="scientific">Prescottella equi ATCC 33707</name>
    <dbReference type="NCBI Taxonomy" id="525370"/>
    <lineage>
        <taxon>Bacteria</taxon>
        <taxon>Bacillati</taxon>
        <taxon>Actinomycetota</taxon>
        <taxon>Actinomycetes</taxon>
        <taxon>Mycobacteriales</taxon>
        <taxon>Nocardiaceae</taxon>
        <taxon>Prescottella</taxon>
    </lineage>
</organism>
<reference evidence="1" key="1">
    <citation type="submission" date="2011-01" db="EMBL/GenBank/DDBJ databases">
        <authorList>
            <person name="Muzny D."/>
            <person name="Qin X."/>
            <person name="Buhay C."/>
            <person name="Dugan-Rocha S."/>
            <person name="Ding Y."/>
            <person name="Chen G."/>
            <person name="Hawes A."/>
            <person name="Holder M."/>
            <person name="Jhangiani S."/>
            <person name="Johnson A."/>
            <person name="Khan Z."/>
            <person name="Li Z."/>
            <person name="Liu W."/>
            <person name="Liu X."/>
            <person name="Perez L."/>
            <person name="Shen H."/>
            <person name="Wang Q."/>
            <person name="Watt J."/>
            <person name="Xi L."/>
            <person name="Xin Y."/>
            <person name="Zhou J."/>
            <person name="Deng J."/>
            <person name="Jiang H."/>
            <person name="Liu Y."/>
            <person name="Qu J."/>
            <person name="Song X.-Z."/>
            <person name="Zhang L."/>
            <person name="Villasana D."/>
            <person name="Johnson A."/>
            <person name="Liu J."/>
            <person name="Liyanage D."/>
            <person name="Lorensuhewa L."/>
            <person name="Robinson T."/>
            <person name="Song A."/>
            <person name="Song B.-B."/>
            <person name="Dinh H."/>
            <person name="Thornton R."/>
            <person name="Coyle M."/>
            <person name="Francisco L."/>
            <person name="Jackson L."/>
            <person name="Javaid M."/>
            <person name="Korchina V."/>
            <person name="Kovar C."/>
            <person name="Mata R."/>
            <person name="Mathew T."/>
            <person name="Ngo R."/>
            <person name="Nguyen L."/>
            <person name="Nguyen N."/>
            <person name="Okwuonu G."/>
            <person name="Ongeri F."/>
            <person name="Pham C."/>
            <person name="Simmons D."/>
            <person name="Wilczek-Boney K."/>
            <person name="Hale W."/>
            <person name="Jakkamsetti A."/>
            <person name="Pham P."/>
            <person name="Ruth R."/>
            <person name="San Lucas F."/>
            <person name="Warren J."/>
            <person name="Zhang J."/>
            <person name="Zhao Z."/>
            <person name="Zhou C."/>
            <person name="Zhu D."/>
            <person name="Lee S."/>
            <person name="Bess C."/>
            <person name="Blankenburg K."/>
            <person name="Forbes L."/>
            <person name="Fu Q."/>
            <person name="Gubbala S."/>
            <person name="Hirani K."/>
            <person name="Jayaseelan J.C."/>
            <person name="Lara F."/>
            <person name="Munidasa M."/>
            <person name="Palculict T."/>
            <person name="Patil S."/>
            <person name="Pu L.-L."/>
            <person name="Saada N."/>
            <person name="Tang L."/>
            <person name="Weissenberger G."/>
            <person name="Zhu Y."/>
            <person name="Hemphill L."/>
            <person name="Shang Y."/>
            <person name="Youmans B."/>
            <person name="Ayvaz T."/>
            <person name="Ross M."/>
            <person name="Santibanez J."/>
            <person name="Aqrawi P."/>
            <person name="Gross S."/>
            <person name="Joshi V."/>
            <person name="Fowler G."/>
            <person name="Nazareth L."/>
            <person name="Reid J."/>
            <person name="Worley K."/>
            <person name="Petrosino J."/>
            <person name="Highlander S."/>
            <person name="Gibbs R."/>
        </authorList>
    </citation>
    <scope>NUCLEOTIDE SEQUENCE [LARGE SCALE GENOMIC DNA]</scope>
    <source>
        <strain evidence="1">ATCC 33707</strain>
    </source>
</reference>
<sequence>MTIMRPTTDTVVLGIDPGGRSTGLCLIIGRDVVEHQVVVNAAEKMLPIELTYVHEVLGAMATMVERTALVVDVTIAVEDVVRPSWHMKGRAAADPSALLATAQILGACVAFDPTMRTVLVRPRGNGSRALGEYPTALVSAAERRKDGWRTRIGTGQLRHARSAYDVALAGQEAIHA</sequence>
<dbReference type="AlphaFoldDB" id="E9T0A0"/>
<protein>
    <submittedName>
        <fullName evidence="1">Uncharacterized protein</fullName>
    </submittedName>
</protein>
<dbReference type="Proteomes" id="UP000004245">
    <property type="component" value="Unassembled WGS sequence"/>
</dbReference>
<gene>
    <name evidence="1" type="ORF">HMPREF0724_11801</name>
</gene>